<accession>A0ABV6XHE2</accession>
<keyword evidence="1" id="KW-0808">Transferase</keyword>
<organism evidence="4 5">
    <name type="scientific">Streptacidiphilus jeojiensis</name>
    <dbReference type="NCBI Taxonomy" id="3229225"/>
    <lineage>
        <taxon>Bacteria</taxon>
        <taxon>Bacillati</taxon>
        <taxon>Actinomycetota</taxon>
        <taxon>Actinomycetes</taxon>
        <taxon>Kitasatosporales</taxon>
        <taxon>Streptomycetaceae</taxon>
        <taxon>Streptacidiphilus</taxon>
    </lineage>
</organism>
<reference evidence="4 5" key="1">
    <citation type="submission" date="2024-06" db="EMBL/GenBank/DDBJ databases">
        <authorList>
            <person name="Lee S.D."/>
        </authorList>
    </citation>
    <scope>NUCLEOTIDE SEQUENCE [LARGE SCALE GENOMIC DNA]</scope>
    <source>
        <strain evidence="4 5">N1-10</strain>
    </source>
</reference>
<sequence>MRYDSLYIAAAASRLPGRVRVADAVAQGLCDARLARSTDLVEVSVAEGEPPAEMAAQAARAALRASGHDPGEIDLLLHADVYYQGQDLWAPASYVQRVALGNRCPAVEVRQMSNGGMASIELAAGYLAGTGGTAALLTTGDWFGAPGFDRWNSDPGTVYADGGTALVLSRHTGVAAVRSLATVSDADLEGMHRGDDPFGAAPFSHRPRVDLEAHKRDFLAANGLSHSVDRISAGQDEALKRALADADCALADIDWFVLPHFGLRRLTGAYLRRWGVGPQATTWPWARTVGHLGAGDQYAGLAHLLESGRARPGRLALLAGVGAGFTWSFAVIEFR</sequence>
<dbReference type="EMBL" id="JBEUKS010000001">
    <property type="protein sequence ID" value="MFC1437660.1"/>
    <property type="molecule type" value="Genomic_DNA"/>
</dbReference>
<dbReference type="InterPro" id="IPR013747">
    <property type="entry name" value="ACP_syn_III_C"/>
</dbReference>
<keyword evidence="5" id="KW-1185">Reference proteome</keyword>
<dbReference type="CDD" id="cd00827">
    <property type="entry name" value="init_cond_enzymes"/>
    <property type="match status" value="1"/>
</dbReference>
<dbReference type="InterPro" id="IPR016039">
    <property type="entry name" value="Thiolase-like"/>
</dbReference>
<proteinExistence type="predicted"/>
<comment type="caution">
    <text evidence="4">The sequence shown here is derived from an EMBL/GenBank/DDBJ whole genome shotgun (WGS) entry which is preliminary data.</text>
</comment>
<dbReference type="Proteomes" id="UP001592581">
    <property type="component" value="Unassembled WGS sequence"/>
</dbReference>
<evidence type="ECO:0000313" key="5">
    <source>
        <dbReference type="Proteomes" id="UP001592581"/>
    </source>
</evidence>
<protein>
    <submittedName>
        <fullName evidence="4">Ketoacyl-ACP synthase III family protein</fullName>
    </submittedName>
</protein>
<evidence type="ECO:0000256" key="1">
    <source>
        <dbReference type="ARBA" id="ARBA00022679"/>
    </source>
</evidence>
<dbReference type="PANTHER" id="PTHR34069:SF2">
    <property type="entry name" value="BETA-KETOACYL-[ACYL-CARRIER-PROTEIN] SYNTHASE III"/>
    <property type="match status" value="1"/>
</dbReference>
<evidence type="ECO:0000259" key="3">
    <source>
        <dbReference type="Pfam" id="PF08541"/>
    </source>
</evidence>
<dbReference type="Pfam" id="PF08541">
    <property type="entry name" value="ACP_syn_III_C"/>
    <property type="match status" value="1"/>
</dbReference>
<keyword evidence="2" id="KW-0012">Acyltransferase</keyword>
<dbReference type="RefSeq" id="WP_380563159.1">
    <property type="nucleotide sequence ID" value="NZ_JBEUKS010000001.1"/>
</dbReference>
<dbReference type="Gene3D" id="3.40.47.10">
    <property type="match status" value="2"/>
</dbReference>
<evidence type="ECO:0000313" key="4">
    <source>
        <dbReference type="EMBL" id="MFC1437660.1"/>
    </source>
</evidence>
<gene>
    <name evidence="4" type="ORF">ABUW04_05255</name>
</gene>
<evidence type="ECO:0000256" key="2">
    <source>
        <dbReference type="ARBA" id="ARBA00023315"/>
    </source>
</evidence>
<feature type="domain" description="Beta-ketoacyl-[acyl-carrier-protein] synthase III C-terminal" evidence="3">
    <location>
        <begin position="243"/>
        <end position="333"/>
    </location>
</feature>
<name>A0ABV6XHE2_9ACTN</name>
<dbReference type="SUPFAM" id="SSF53901">
    <property type="entry name" value="Thiolase-like"/>
    <property type="match status" value="1"/>
</dbReference>
<dbReference type="PANTHER" id="PTHR34069">
    <property type="entry name" value="3-OXOACYL-[ACYL-CARRIER-PROTEIN] SYNTHASE 3"/>
    <property type="match status" value="1"/>
</dbReference>